<proteinExistence type="inferred from homology"/>
<protein>
    <recommendedName>
        <fullName evidence="2">Putative nickel insertion protein</fullName>
    </recommendedName>
</protein>
<evidence type="ECO:0000256" key="2">
    <source>
        <dbReference type="HAMAP-Rule" id="MF_01074"/>
    </source>
</evidence>
<comment type="caution">
    <text evidence="3">The sequence shown here is derived from an EMBL/GenBank/DDBJ whole genome shotgun (WGS) entry which is preliminary data.</text>
</comment>
<dbReference type="Gene3D" id="3.10.20.300">
    <property type="entry name" value="mk0293 like domain"/>
    <property type="match status" value="1"/>
</dbReference>
<evidence type="ECO:0000256" key="1">
    <source>
        <dbReference type="ARBA" id="ARBA00022596"/>
    </source>
</evidence>
<evidence type="ECO:0000313" key="3">
    <source>
        <dbReference type="EMBL" id="MCZ0863328.1"/>
    </source>
</evidence>
<dbReference type="NCBIfam" id="TIGR00299">
    <property type="entry name" value="nickel pincer cofactor biosynthesis protein LarC"/>
    <property type="match status" value="1"/>
</dbReference>
<gene>
    <name evidence="3" type="primary">larC</name>
    <name evidence="3" type="ORF">O0S09_08730</name>
</gene>
<dbReference type="Gene3D" id="3.30.70.1380">
    <property type="entry name" value="Transcriptional regulatory protein pf0864 domain like"/>
    <property type="match status" value="1"/>
</dbReference>
<sequence>MRLLVIDPGFGAAGDMMCGALLAAGADRDMVLRAMKQAAPELSVSQVVRCGMPAWYVRTHAGPAHRTPAEVLEIVRAADAPPAAIDLAVRVFSRIAAAEEQVHGTHHVHFHEVGADDAIADVLGACTALVTLGVDAVHILPLSVGSGTTVCAHGTMPVPAPATAEILRNADLRVATGGFSGELCTPTGAALLAEFSASFGTNEQPGRIVSVGCGAGTRDPSDHPNVLRVMVMETESPLFGPAVDVLETNVDDVSGELLADVVSSLMDAGARDACLVPVVMKKGRPGYIVRVIALPKDSERLARLLARETGSLGVRCMPMVHRFVADRRISSETVVVNGNTFTVGVKTAFMEGIPYSRKAEFDQVRDAADAAGVSVRDMKRVVEEEAWKRE</sequence>
<comment type="similarity">
    <text evidence="2">Belongs to the LarC family.</text>
</comment>
<evidence type="ECO:0000313" key="4">
    <source>
        <dbReference type="Proteomes" id="UP001141336"/>
    </source>
</evidence>
<dbReference type="InterPro" id="IPR002822">
    <property type="entry name" value="Ni_insertion"/>
</dbReference>
<dbReference type="Pfam" id="PF01969">
    <property type="entry name" value="Ni_insertion"/>
    <property type="match status" value="1"/>
</dbReference>
<keyword evidence="1 2" id="KW-0533">Nickel</keyword>
<reference evidence="3" key="1">
    <citation type="submission" date="2022-12" db="EMBL/GenBank/DDBJ databases">
        <title>Isolation and characterisation of novel Methanocorpusculum spp. from native Australian herbivores indicates the genus is ancestrally host-associated.</title>
        <authorList>
            <person name="Volmer J.G."/>
            <person name="Soo R.M."/>
            <person name="Evans P.N."/>
            <person name="Hoedt E.C."/>
            <person name="Astorga Alsina A.L."/>
            <person name="Woodcroft B.J."/>
            <person name="Tyson G.W."/>
            <person name="Hugenholtz P."/>
            <person name="Morrison M."/>
        </authorList>
    </citation>
    <scope>NUCLEOTIDE SEQUENCE</scope>
    <source>
        <strain evidence="3">CW153</strain>
    </source>
</reference>
<dbReference type="PANTHER" id="PTHR36566:SF1">
    <property type="entry name" value="PYRIDINIUM-3,5-BISTHIOCARBOXYLIC ACID MONONUCLEOTIDE NICKEL INSERTION PROTEIN"/>
    <property type="match status" value="1"/>
</dbReference>
<dbReference type="EMBL" id="JAPTGC010000015">
    <property type="protein sequence ID" value="MCZ0863328.1"/>
    <property type="molecule type" value="Genomic_DNA"/>
</dbReference>
<keyword evidence="2" id="KW-0456">Lyase</keyword>
<accession>A0ABT4IQD7</accession>
<keyword evidence="4" id="KW-1185">Reference proteome</keyword>
<dbReference type="RefSeq" id="WP_268923590.1">
    <property type="nucleotide sequence ID" value="NZ_JAPTGC010000015.1"/>
</dbReference>
<dbReference type="Proteomes" id="UP001141336">
    <property type="component" value="Unassembled WGS sequence"/>
</dbReference>
<organism evidence="3 4">
    <name type="scientific">Methanocorpusculum vombati</name>
    <dbReference type="NCBI Taxonomy" id="3002864"/>
    <lineage>
        <taxon>Archaea</taxon>
        <taxon>Methanobacteriati</taxon>
        <taxon>Methanobacteriota</taxon>
        <taxon>Stenosarchaea group</taxon>
        <taxon>Methanomicrobia</taxon>
        <taxon>Methanomicrobiales</taxon>
        <taxon>Methanocorpusculaceae</taxon>
        <taxon>Methanocorpusculum</taxon>
    </lineage>
</organism>
<dbReference type="HAMAP" id="MF_01074">
    <property type="entry name" value="LarC"/>
    <property type="match status" value="1"/>
</dbReference>
<dbReference type="PANTHER" id="PTHR36566">
    <property type="entry name" value="NICKEL INSERTION PROTEIN-RELATED"/>
    <property type="match status" value="1"/>
</dbReference>
<name>A0ABT4IQD7_9EURY</name>